<reference evidence="9 10" key="1">
    <citation type="submission" date="2014-12" db="EMBL/GenBank/DDBJ databases">
        <title>Draft genome sequences of 10 type strains of Lactococcus.</title>
        <authorList>
            <person name="Sun Z."/>
            <person name="Zhong Z."/>
            <person name="Liu W."/>
            <person name="Zhang W."/>
            <person name="Zhang H."/>
        </authorList>
    </citation>
    <scope>NUCLEOTIDE SEQUENCE [LARGE SCALE GENOMIC DNA]</scope>
    <source>
        <strain evidence="9 10">JCM 16395</strain>
    </source>
</reference>
<proteinExistence type="inferred from homology"/>
<dbReference type="InterPro" id="IPR019933">
    <property type="entry name" value="DivIVA_domain"/>
</dbReference>
<evidence type="ECO:0000256" key="8">
    <source>
        <dbReference type="SAM" id="MobiDB-lite"/>
    </source>
</evidence>
<dbReference type="PANTHER" id="PTHR35794:SF2">
    <property type="entry name" value="CELL DIVISION PROTEIN DIVIVA"/>
    <property type="match status" value="1"/>
</dbReference>
<dbReference type="GO" id="GO:0005737">
    <property type="term" value="C:cytoplasm"/>
    <property type="evidence" value="ECO:0007669"/>
    <property type="project" value="UniProtKB-SubCell"/>
</dbReference>
<protein>
    <submittedName>
        <fullName evidence="9">Cell division protein DivIVA</fullName>
    </submittedName>
</protein>
<dbReference type="Pfam" id="PF05103">
    <property type="entry name" value="DivIVA"/>
    <property type="match status" value="1"/>
</dbReference>
<feature type="coiled-coil region" evidence="7">
    <location>
        <begin position="48"/>
        <end position="96"/>
    </location>
</feature>
<dbReference type="Gene3D" id="6.10.250.660">
    <property type="match status" value="1"/>
</dbReference>
<accession>A0A2A5RMD1</accession>
<dbReference type="InterPro" id="IPR007793">
    <property type="entry name" value="DivIVA_fam"/>
</dbReference>
<dbReference type="Proteomes" id="UP000218181">
    <property type="component" value="Unassembled WGS sequence"/>
</dbReference>
<dbReference type="AlphaFoldDB" id="A0A2A5RMD1"/>
<keyword evidence="4 9" id="KW-0132">Cell division</keyword>
<evidence type="ECO:0000256" key="2">
    <source>
        <dbReference type="ARBA" id="ARBA00009008"/>
    </source>
</evidence>
<comment type="caution">
    <text evidence="9">The sequence shown here is derived from an EMBL/GenBank/DDBJ whole genome shotgun (WGS) entry which is preliminary data.</text>
</comment>
<comment type="similarity">
    <text evidence="2">Belongs to the DivIVA family.</text>
</comment>
<feature type="compositionally biased region" description="Acidic residues" evidence="8">
    <location>
        <begin position="235"/>
        <end position="249"/>
    </location>
</feature>
<name>A0A2A5RMD1_9LACT</name>
<feature type="compositionally biased region" description="Basic and acidic residues" evidence="8">
    <location>
        <begin position="263"/>
        <end position="278"/>
    </location>
</feature>
<keyword evidence="10" id="KW-1185">Reference proteome</keyword>
<dbReference type="PANTHER" id="PTHR35794">
    <property type="entry name" value="CELL DIVISION PROTEIN DIVIVA"/>
    <property type="match status" value="1"/>
</dbReference>
<evidence type="ECO:0000256" key="6">
    <source>
        <dbReference type="ARBA" id="ARBA00023306"/>
    </source>
</evidence>
<organism evidence="9 10">
    <name type="scientific">Lactococcus fujiensis JCM 16395</name>
    <dbReference type="NCBI Taxonomy" id="1291764"/>
    <lineage>
        <taxon>Bacteria</taxon>
        <taxon>Bacillati</taxon>
        <taxon>Bacillota</taxon>
        <taxon>Bacilli</taxon>
        <taxon>Lactobacillales</taxon>
        <taxon>Streptococcaceae</taxon>
        <taxon>Lactococcus</taxon>
    </lineage>
</organism>
<feature type="compositionally biased region" description="Basic and acidic residues" evidence="8">
    <location>
        <begin position="287"/>
        <end position="296"/>
    </location>
</feature>
<feature type="region of interest" description="Disordered" evidence="8">
    <location>
        <begin position="231"/>
        <end position="329"/>
    </location>
</feature>
<keyword evidence="5 7" id="KW-0175">Coiled coil</keyword>
<evidence type="ECO:0000313" key="10">
    <source>
        <dbReference type="Proteomes" id="UP000218181"/>
    </source>
</evidence>
<dbReference type="EMBL" id="JXJU01000004">
    <property type="protein sequence ID" value="PCS00457.1"/>
    <property type="molecule type" value="Genomic_DNA"/>
</dbReference>
<keyword evidence="6" id="KW-0131">Cell cycle</keyword>
<evidence type="ECO:0000256" key="5">
    <source>
        <dbReference type="ARBA" id="ARBA00023054"/>
    </source>
</evidence>
<comment type="subcellular location">
    <subcellularLocation>
        <location evidence="1">Cytoplasm</location>
    </subcellularLocation>
</comment>
<sequence>MEGSIYMTKGGTMTLNSLDVQNKTFNPQWRGFNKHEVDEFLDIVVRDYDEFAQKLKDQDRELKTLRERVKYFDEMKDSLNKSIVVAQDAADNLKAQAEKEADSLMTDAHAKSQSSIADAATKGQLIIEAAKKEASLILNAASDDAREMVRNTDDLKRTMRIYHQRMNSMIENQLVQIKSEDWEEVLKPASSDYLINPEEKLQEILESTTQANEGEGVTDEDANVETEVEAKELAETSEVEADAEVEADTEITAMPEAVSEAKSFNHETTEEPVEHNSEDDNEEPDVTVEHVEHHSSEIFPELEENPGSVEKTVNETLPDESETTSESHE</sequence>
<keyword evidence="3" id="KW-0963">Cytoplasm</keyword>
<evidence type="ECO:0000256" key="1">
    <source>
        <dbReference type="ARBA" id="ARBA00004496"/>
    </source>
</evidence>
<evidence type="ECO:0000256" key="3">
    <source>
        <dbReference type="ARBA" id="ARBA00022490"/>
    </source>
</evidence>
<dbReference type="STRING" id="1291764.GCA_001311235_02082"/>
<evidence type="ECO:0000256" key="4">
    <source>
        <dbReference type="ARBA" id="ARBA00022618"/>
    </source>
</evidence>
<evidence type="ECO:0000313" key="9">
    <source>
        <dbReference type="EMBL" id="PCS00457.1"/>
    </source>
</evidence>
<dbReference type="NCBIfam" id="TIGR03544">
    <property type="entry name" value="DivI1A_domain"/>
    <property type="match status" value="1"/>
</dbReference>
<dbReference type="GO" id="GO:0051301">
    <property type="term" value="P:cell division"/>
    <property type="evidence" value="ECO:0007669"/>
    <property type="project" value="UniProtKB-KW"/>
</dbReference>
<evidence type="ECO:0000256" key="7">
    <source>
        <dbReference type="SAM" id="Coils"/>
    </source>
</evidence>
<gene>
    <name evidence="9" type="ORF">RT41_GL001344</name>
</gene>